<evidence type="ECO:0008006" key="7">
    <source>
        <dbReference type="Google" id="ProtNLM"/>
    </source>
</evidence>
<evidence type="ECO:0000256" key="1">
    <source>
        <dbReference type="ARBA" id="ARBA00022676"/>
    </source>
</evidence>
<dbReference type="Pfam" id="PF03033">
    <property type="entry name" value="Glyco_transf_28"/>
    <property type="match status" value="1"/>
</dbReference>
<keyword evidence="2" id="KW-0808">Transferase</keyword>
<evidence type="ECO:0000256" key="2">
    <source>
        <dbReference type="ARBA" id="ARBA00022679"/>
    </source>
</evidence>
<dbReference type="Gene3D" id="3.40.50.2000">
    <property type="entry name" value="Glycogen Phosphorylase B"/>
    <property type="match status" value="2"/>
</dbReference>
<dbReference type="Pfam" id="PF04101">
    <property type="entry name" value="Glyco_tran_28_C"/>
    <property type="match status" value="1"/>
</dbReference>
<dbReference type="PANTHER" id="PTHR21015">
    <property type="entry name" value="UDP-N-ACETYLGLUCOSAMINE--N-ACETYLMURAMYL-(PENTAPEPTIDE) PYROPHOSPHORYL-UNDECAPRENOL N-ACETYLGLUCOSAMINE TRANSFERASE 1"/>
    <property type="match status" value="1"/>
</dbReference>
<dbReference type="AlphaFoldDB" id="A0A1F4W2V1"/>
<evidence type="ECO:0000259" key="4">
    <source>
        <dbReference type="Pfam" id="PF04101"/>
    </source>
</evidence>
<keyword evidence="1" id="KW-0328">Glycosyltransferase</keyword>
<dbReference type="PANTHER" id="PTHR21015:SF22">
    <property type="entry name" value="GLYCOSYLTRANSFERASE"/>
    <property type="match status" value="1"/>
</dbReference>
<proteinExistence type="predicted"/>
<protein>
    <recommendedName>
        <fullName evidence="7">UDP-N-acetylglucosamine--N-acetylmuramyl-(pentapeptide) pyrophosphoryl-undecaprenol N-acetylglucosamine transferase</fullName>
    </recommendedName>
</protein>
<name>A0A1F4W2V1_UNCKA</name>
<organism evidence="5 6">
    <name type="scientific">candidate division WWE3 bacterium RIFOXYA2_FULL_46_9</name>
    <dbReference type="NCBI Taxonomy" id="1802636"/>
    <lineage>
        <taxon>Bacteria</taxon>
        <taxon>Katanobacteria</taxon>
    </lineage>
</organism>
<evidence type="ECO:0000259" key="3">
    <source>
        <dbReference type="Pfam" id="PF03033"/>
    </source>
</evidence>
<reference evidence="5 6" key="1">
    <citation type="journal article" date="2016" name="Nat. Commun.">
        <title>Thousands of microbial genomes shed light on interconnected biogeochemical processes in an aquifer system.</title>
        <authorList>
            <person name="Anantharaman K."/>
            <person name="Brown C.T."/>
            <person name="Hug L.A."/>
            <person name="Sharon I."/>
            <person name="Castelle C.J."/>
            <person name="Probst A.J."/>
            <person name="Thomas B.C."/>
            <person name="Singh A."/>
            <person name="Wilkins M.J."/>
            <person name="Karaoz U."/>
            <person name="Brodie E.L."/>
            <person name="Williams K.H."/>
            <person name="Hubbard S.S."/>
            <person name="Banfield J.F."/>
        </authorList>
    </citation>
    <scope>NUCLEOTIDE SEQUENCE [LARGE SCALE GENOMIC DNA]</scope>
</reference>
<comment type="caution">
    <text evidence="5">The sequence shown here is derived from an EMBL/GenBank/DDBJ whole genome shotgun (WGS) entry which is preliminary data.</text>
</comment>
<dbReference type="InterPro" id="IPR007235">
    <property type="entry name" value="Glyco_trans_28_C"/>
</dbReference>
<dbReference type="GO" id="GO:0016758">
    <property type="term" value="F:hexosyltransferase activity"/>
    <property type="evidence" value="ECO:0007669"/>
    <property type="project" value="InterPro"/>
</dbReference>
<gene>
    <name evidence="5" type="ORF">A2264_05220</name>
</gene>
<dbReference type="CDD" id="cd03785">
    <property type="entry name" value="GT28_MurG"/>
    <property type="match status" value="1"/>
</dbReference>
<evidence type="ECO:0000313" key="6">
    <source>
        <dbReference type="Proteomes" id="UP000176614"/>
    </source>
</evidence>
<accession>A0A1F4W2V1</accession>
<feature type="domain" description="Glycosyl transferase family 28 C-terminal" evidence="4">
    <location>
        <begin position="185"/>
        <end position="341"/>
    </location>
</feature>
<dbReference type="GO" id="GO:1901137">
    <property type="term" value="P:carbohydrate derivative biosynthetic process"/>
    <property type="evidence" value="ECO:0007669"/>
    <property type="project" value="UniProtKB-ARBA"/>
</dbReference>
<dbReference type="Proteomes" id="UP000176614">
    <property type="component" value="Unassembled WGS sequence"/>
</dbReference>
<feature type="domain" description="Glycosyltransferase family 28 N-terminal" evidence="3">
    <location>
        <begin position="6"/>
        <end position="143"/>
    </location>
</feature>
<dbReference type="EMBL" id="MEVT01000004">
    <property type="protein sequence ID" value="OGC63744.1"/>
    <property type="molecule type" value="Genomic_DNA"/>
</dbReference>
<sequence length="368" mass="41739">MKIVMTGGHHSSALPVIEELKKRLSNPEFLWVGHKFSLKEDKNESLEYKEIVALNIPFYELKTAKFYKNLKLSSVKTFFEAFGDIYKVLRAYKPDLIMSYGGYLAVPVVLAGWFQRVPIITHEQTVTVGYANRVISFFASKILVSWEESLKFLPKNKTVITGIPLRNSIFGSQSQRFNIVNELPTIYVTGGKSGAHKINMLIKDSLAELLTFCNVIHQCGDYSVYNDYALLTDYHQVLLSSDLPGEYFLEKFVFDNNIGEVFSKAKLVVSRAGAHIVSELFALNKPCILIPIPWVSHDEQRKNAEMLKKLGIALDLDETNLNAEEFILFVKRILADPSKYSVKFDTKKKFIYSAGLIADEIIKQTKGN</sequence>
<dbReference type="GO" id="GO:0005975">
    <property type="term" value="P:carbohydrate metabolic process"/>
    <property type="evidence" value="ECO:0007669"/>
    <property type="project" value="InterPro"/>
</dbReference>
<dbReference type="InterPro" id="IPR004276">
    <property type="entry name" value="GlycoTrans_28_N"/>
</dbReference>
<evidence type="ECO:0000313" key="5">
    <source>
        <dbReference type="EMBL" id="OGC63744.1"/>
    </source>
</evidence>
<dbReference type="SUPFAM" id="SSF53756">
    <property type="entry name" value="UDP-Glycosyltransferase/glycogen phosphorylase"/>
    <property type="match status" value="1"/>
</dbReference>